<dbReference type="SUPFAM" id="SSF55920">
    <property type="entry name" value="Creatinase/aminopeptidase"/>
    <property type="match status" value="1"/>
</dbReference>
<dbReference type="Pfam" id="PF01321">
    <property type="entry name" value="Creatinase_N"/>
    <property type="match status" value="1"/>
</dbReference>
<reference evidence="6 7" key="1">
    <citation type="submission" date="2014-11" db="EMBL/GenBank/DDBJ databases">
        <title>Genome sequence and analysis of novel Kurthia sp.</title>
        <authorList>
            <person name="Lawson J.N."/>
            <person name="Gonzalez J.E."/>
            <person name="Rinauldi L."/>
            <person name="Xuan Z."/>
            <person name="Firman A."/>
            <person name="Shaddox L."/>
            <person name="Trudeau A."/>
            <person name="Shah S."/>
            <person name="Reiman D."/>
        </authorList>
    </citation>
    <scope>NUCLEOTIDE SEQUENCE [LARGE SCALE GENOMIC DNA]</scope>
    <source>
        <strain evidence="6 7">3B1D</strain>
    </source>
</reference>
<dbReference type="PANTHER" id="PTHR46112:SF3">
    <property type="entry name" value="AMINOPEPTIDASE YPDF"/>
    <property type="match status" value="1"/>
</dbReference>
<feature type="domain" description="Creatinase N-terminal" evidence="5">
    <location>
        <begin position="4"/>
        <end position="127"/>
    </location>
</feature>
<evidence type="ECO:0000259" key="4">
    <source>
        <dbReference type="Pfam" id="PF00557"/>
    </source>
</evidence>
<dbReference type="SUPFAM" id="SSF53092">
    <property type="entry name" value="Creatinase/prolidase N-terminal domain"/>
    <property type="match status" value="1"/>
</dbReference>
<evidence type="ECO:0000313" key="7">
    <source>
        <dbReference type="Proteomes" id="UP000288623"/>
    </source>
</evidence>
<keyword evidence="7" id="KW-1185">Reference proteome</keyword>
<organism evidence="6 7">
    <name type="scientific">Candidatus Kurthia intestinigallinarum</name>
    <dbReference type="NCBI Taxonomy" id="1562256"/>
    <lineage>
        <taxon>Bacteria</taxon>
        <taxon>Bacillati</taxon>
        <taxon>Bacillota</taxon>
        <taxon>Bacilli</taxon>
        <taxon>Bacillales</taxon>
        <taxon>Caryophanaceae</taxon>
        <taxon>Kurthia</taxon>
    </lineage>
</organism>
<dbReference type="Gene3D" id="3.90.230.10">
    <property type="entry name" value="Creatinase/methionine aminopeptidase superfamily"/>
    <property type="match status" value="1"/>
</dbReference>
<evidence type="ECO:0000256" key="2">
    <source>
        <dbReference type="ARBA" id="ARBA00008766"/>
    </source>
</evidence>
<name>A0A433RYE8_9BACL</name>
<dbReference type="PRINTS" id="PR00599">
    <property type="entry name" value="MAPEPTIDASE"/>
</dbReference>
<dbReference type="AlphaFoldDB" id="A0A433RYE8"/>
<comment type="cofactor">
    <cofactor evidence="1">
        <name>Mn(2+)</name>
        <dbReference type="ChEBI" id="CHEBI:29035"/>
    </cofactor>
</comment>
<dbReference type="InterPro" id="IPR000994">
    <property type="entry name" value="Pept_M24"/>
</dbReference>
<dbReference type="RefSeq" id="WP_126989062.1">
    <property type="nucleotide sequence ID" value="NZ_JTFC01000005.1"/>
</dbReference>
<evidence type="ECO:0000256" key="1">
    <source>
        <dbReference type="ARBA" id="ARBA00001936"/>
    </source>
</evidence>
<dbReference type="InterPro" id="IPR050659">
    <property type="entry name" value="Peptidase_M24B"/>
</dbReference>
<evidence type="ECO:0000259" key="5">
    <source>
        <dbReference type="Pfam" id="PF01321"/>
    </source>
</evidence>
<dbReference type="Proteomes" id="UP000288623">
    <property type="component" value="Unassembled WGS sequence"/>
</dbReference>
<dbReference type="InterPro" id="IPR001714">
    <property type="entry name" value="Pept_M24_MAP"/>
</dbReference>
<dbReference type="GO" id="GO:0004177">
    <property type="term" value="F:aminopeptidase activity"/>
    <property type="evidence" value="ECO:0007669"/>
    <property type="project" value="UniProtKB-ARBA"/>
</dbReference>
<dbReference type="Gene3D" id="3.40.350.10">
    <property type="entry name" value="Creatinase/prolidase N-terminal domain"/>
    <property type="match status" value="1"/>
</dbReference>
<dbReference type="CDD" id="cd01092">
    <property type="entry name" value="APP-like"/>
    <property type="match status" value="1"/>
</dbReference>
<evidence type="ECO:0000313" key="6">
    <source>
        <dbReference type="EMBL" id="RUS58300.1"/>
    </source>
</evidence>
<dbReference type="EMBL" id="JTFC01000005">
    <property type="protein sequence ID" value="RUS58300.1"/>
    <property type="molecule type" value="Genomic_DNA"/>
</dbReference>
<dbReference type="InterPro" id="IPR000587">
    <property type="entry name" value="Creatinase_N"/>
</dbReference>
<dbReference type="InterPro" id="IPR029149">
    <property type="entry name" value="Creatin/AminoP/Spt16_N"/>
</dbReference>
<feature type="domain" description="Peptidase M24" evidence="4">
    <location>
        <begin position="135"/>
        <end position="338"/>
    </location>
</feature>
<comment type="caution">
    <text evidence="6">The sequence shown here is derived from an EMBL/GenBank/DDBJ whole genome shotgun (WGS) entry which is preliminary data.</text>
</comment>
<dbReference type="GO" id="GO:0008235">
    <property type="term" value="F:metalloexopeptidase activity"/>
    <property type="evidence" value="ECO:0007669"/>
    <property type="project" value="UniProtKB-ARBA"/>
</dbReference>
<dbReference type="Pfam" id="PF00557">
    <property type="entry name" value="Peptidase_M24"/>
    <property type="match status" value="1"/>
</dbReference>
<proteinExistence type="inferred from homology"/>
<dbReference type="InterPro" id="IPR036005">
    <property type="entry name" value="Creatinase/aminopeptidase-like"/>
</dbReference>
<dbReference type="OrthoDB" id="9806388at2"/>
<dbReference type="PANTHER" id="PTHR46112">
    <property type="entry name" value="AMINOPEPTIDASE"/>
    <property type="match status" value="1"/>
</dbReference>
<evidence type="ECO:0000256" key="3">
    <source>
        <dbReference type="ARBA" id="ARBA00022801"/>
    </source>
</evidence>
<protein>
    <submittedName>
        <fullName evidence="6">Peptidase M24</fullName>
    </submittedName>
</protein>
<gene>
    <name evidence="6" type="ORF">QI30_00865</name>
</gene>
<dbReference type="FunFam" id="3.90.230.10:FF:000014">
    <property type="entry name" value="Aminopeptidase P family protein"/>
    <property type="match status" value="1"/>
</dbReference>
<keyword evidence="3" id="KW-0378">Hydrolase</keyword>
<accession>A0A433RYE8</accession>
<sequence length="354" mass="39321">MTILEKLRLILKQQDVEAFIVMSDQNRRYLTNFTGSEGAVLVTQTEAKLFVDFRYTEQATAQCPDFTVQEINPRHVYDVINASLKEQNITTLAFEEQHVSFATYRMLTANIKATLQPMSLLVEAIRLTKTPDEIELIKKAAWISDEAFTHILTFIKPGVTEREIAFELESHMRKNGADGASFDMIVASGTRSALPHGAPTEKKIETGDMLTLDFGAYYKGYRSDMTRTIAVGEPPAELRKIYDIVLAAQELSLKEMKIGMTAQEVDSLSRDYITAQGYGAQYGHGAGHGIGLDIHEDIFLAQGVATPVRENMVLTMEPGIYIPGLGGVRIEDDVIMTKDGAEVITHSPKELIVL</sequence>
<comment type="similarity">
    <text evidence="2">Belongs to the peptidase M24B family.</text>
</comment>